<comment type="caution">
    <text evidence="3">The sequence shown here is derived from an EMBL/GenBank/DDBJ whole genome shotgun (WGS) entry which is preliminary data.</text>
</comment>
<dbReference type="PANTHER" id="PTHR34282">
    <property type="entry name" value="OS01G0228800 PROTEIN-RELATED"/>
    <property type="match status" value="1"/>
</dbReference>
<feature type="domain" description="DUF3741" evidence="2">
    <location>
        <begin position="160"/>
        <end position="178"/>
    </location>
</feature>
<gene>
    <name evidence="3" type="ORF">M5K25_003639</name>
</gene>
<feature type="compositionally biased region" description="Polar residues" evidence="1">
    <location>
        <begin position="384"/>
        <end position="394"/>
    </location>
</feature>
<dbReference type="Proteomes" id="UP001552299">
    <property type="component" value="Unassembled WGS sequence"/>
</dbReference>
<dbReference type="EMBL" id="JANQDX010000004">
    <property type="protein sequence ID" value="KAL0925318.1"/>
    <property type="molecule type" value="Genomic_DNA"/>
</dbReference>
<evidence type="ECO:0000313" key="4">
    <source>
        <dbReference type="Proteomes" id="UP001552299"/>
    </source>
</evidence>
<keyword evidence="4" id="KW-1185">Reference proteome</keyword>
<accession>A0ABD0VSB1</accession>
<proteinExistence type="predicted"/>
<evidence type="ECO:0000313" key="3">
    <source>
        <dbReference type="EMBL" id="KAL0925318.1"/>
    </source>
</evidence>
<dbReference type="PANTHER" id="PTHR34282:SF2">
    <property type="entry name" value="DUF3741 DOMAIN-CONTAINING PROTEIN"/>
    <property type="match status" value="1"/>
</dbReference>
<dbReference type="AlphaFoldDB" id="A0ABD0VSB1"/>
<organism evidence="3 4">
    <name type="scientific">Dendrobium thyrsiflorum</name>
    <name type="common">Pinecone-like raceme dendrobium</name>
    <name type="synonym">Orchid</name>
    <dbReference type="NCBI Taxonomy" id="117978"/>
    <lineage>
        <taxon>Eukaryota</taxon>
        <taxon>Viridiplantae</taxon>
        <taxon>Streptophyta</taxon>
        <taxon>Embryophyta</taxon>
        <taxon>Tracheophyta</taxon>
        <taxon>Spermatophyta</taxon>
        <taxon>Magnoliopsida</taxon>
        <taxon>Liliopsida</taxon>
        <taxon>Asparagales</taxon>
        <taxon>Orchidaceae</taxon>
        <taxon>Epidendroideae</taxon>
        <taxon>Malaxideae</taxon>
        <taxon>Dendrobiinae</taxon>
        <taxon>Dendrobium</taxon>
    </lineage>
</organism>
<dbReference type="InterPro" id="IPR032795">
    <property type="entry name" value="DUF3741-assoc"/>
</dbReference>
<feature type="region of interest" description="Disordered" evidence="1">
    <location>
        <begin position="381"/>
        <end position="405"/>
    </location>
</feature>
<sequence>MDIRERSHLQLLRISRGAHDLTHVIDSWSKTSARRIESTQMANELLRSSLELQQSLQMLSRLQEASRRMCKKNIRYRGREEDEEDYFFMEASSSSCYKLQEPRLSVDFSTNSVEELKKVIRDKLCKQNHLTLKSDDEKAFSNSGLKFTGRKINFSSQIKKVKAPNLIAKLMGLEQFPSGSKDRQKIKQVDEMKEQSEQKSLEEIIEAMRFKGILKNDYSKRSKIQPDIHGINFDQDDEVNLPIVILKSVNLPPWDREEINLASVKISEREKTTLAELFLEEKTSDHDYMPVKRKFKYNTEPIQNLSINVGQYSKQQKKVNMETKRIVDRKNSINKGKRFVELKEVKAIEAPINTTSVESTKSKKGNLRAKFSIKTDKSIKQNNKDNCSANSRALKSNGREEKSREKPVRIFFTETKTDDQKFEDGKLRSSGTETRSICTSKSMLISDGPLPQEKKETIIFVNKDFVWDGFLTAS</sequence>
<protein>
    <recommendedName>
        <fullName evidence="2">DUF3741 domain-containing protein</fullName>
    </recommendedName>
</protein>
<evidence type="ECO:0000259" key="2">
    <source>
        <dbReference type="Pfam" id="PF14383"/>
    </source>
</evidence>
<dbReference type="Pfam" id="PF14383">
    <property type="entry name" value="VARLMGL"/>
    <property type="match status" value="1"/>
</dbReference>
<reference evidence="3 4" key="1">
    <citation type="journal article" date="2024" name="Plant Biotechnol. J.">
        <title>Dendrobium thyrsiflorum genome and its molecular insights into genes involved in important horticultural traits.</title>
        <authorList>
            <person name="Chen B."/>
            <person name="Wang J.Y."/>
            <person name="Zheng P.J."/>
            <person name="Li K.L."/>
            <person name="Liang Y.M."/>
            <person name="Chen X.F."/>
            <person name="Zhang C."/>
            <person name="Zhao X."/>
            <person name="He X."/>
            <person name="Zhang G.Q."/>
            <person name="Liu Z.J."/>
            <person name="Xu Q."/>
        </authorList>
    </citation>
    <scope>NUCLEOTIDE SEQUENCE [LARGE SCALE GENOMIC DNA]</scope>
    <source>
        <strain evidence="3">GZMU011</strain>
    </source>
</reference>
<name>A0ABD0VSB1_DENTH</name>
<evidence type="ECO:0000256" key="1">
    <source>
        <dbReference type="SAM" id="MobiDB-lite"/>
    </source>
</evidence>